<dbReference type="HOGENOM" id="CLU_1946849_0_0_10"/>
<sequence>MSNYVAARVVAVPVCRPARPARAHPSLGVPSGLVEHGVCTWKCIIRGWKRNVCRWQHLICGWKCIALVWKRRCADVRAGTQAPPLRLSLSKPQKNKFGTCRGFGKRQKKILRLAGSSANGKKRFWDLPRVRQTLKK</sequence>
<dbReference type="Proteomes" id="UP000005141">
    <property type="component" value="Unassembled WGS sequence"/>
</dbReference>
<gene>
    <name evidence="1" type="ORF">HMPREF9431_01633</name>
</gene>
<name>G1WCT2_9BACT</name>
<dbReference type="AlphaFoldDB" id="G1WCT2"/>
<dbReference type="EMBL" id="ADGI01000053">
    <property type="protein sequence ID" value="EGV30363.1"/>
    <property type="molecule type" value="Genomic_DNA"/>
</dbReference>
<evidence type="ECO:0000313" key="2">
    <source>
        <dbReference type="Proteomes" id="UP000005141"/>
    </source>
</evidence>
<evidence type="ECO:0000313" key="1">
    <source>
        <dbReference type="EMBL" id="EGV30363.1"/>
    </source>
</evidence>
<organism evidence="1 2">
    <name type="scientific">Segatella oulorum F0390</name>
    <dbReference type="NCBI Taxonomy" id="702438"/>
    <lineage>
        <taxon>Bacteria</taxon>
        <taxon>Pseudomonadati</taxon>
        <taxon>Bacteroidota</taxon>
        <taxon>Bacteroidia</taxon>
        <taxon>Bacteroidales</taxon>
        <taxon>Prevotellaceae</taxon>
        <taxon>Segatella</taxon>
    </lineage>
</organism>
<protein>
    <submittedName>
        <fullName evidence="1">Uncharacterized protein</fullName>
    </submittedName>
</protein>
<reference evidence="1 2" key="1">
    <citation type="submission" date="2011-07" db="EMBL/GenBank/DDBJ databases">
        <title>The Genome Sequence of Prevotella oulorum F0390.</title>
        <authorList>
            <consortium name="The Broad Institute Genome Sequencing Platform"/>
            <consortium name="The Broad Institute Genome Sequencing Center for Infectious Disease"/>
            <person name="Earl A."/>
            <person name="Ward D."/>
            <person name="Feldgarden M."/>
            <person name="Gevers D."/>
            <person name="Izard J."/>
            <person name="Ganesan A."/>
            <person name="Baranova O.V."/>
            <person name="Blanton J.M."/>
            <person name="Tanner A.C."/>
            <person name="Dewhirst F.E."/>
            <person name="Young S.K."/>
            <person name="Zeng Q."/>
            <person name="Gargeya S."/>
            <person name="Fitzgerald M."/>
            <person name="Haas B."/>
            <person name="Abouelleil A."/>
            <person name="Alvarado L."/>
            <person name="Arachchi H.M."/>
            <person name="Berlin A."/>
            <person name="Brown A."/>
            <person name="Chapman S.B."/>
            <person name="Chen Z."/>
            <person name="Dunbar C."/>
            <person name="Freedman E."/>
            <person name="Gearin G."/>
            <person name="Gellesch M."/>
            <person name="Goldberg J."/>
            <person name="Griggs A."/>
            <person name="Gujja S."/>
            <person name="Heiman D."/>
            <person name="Howarth C."/>
            <person name="Larson L."/>
            <person name="Lui A."/>
            <person name="MacDonald P.J.P."/>
            <person name="Mehta T."/>
            <person name="Montmayeur A."/>
            <person name="Murphy C."/>
            <person name="Neiman D."/>
            <person name="Pearson M."/>
            <person name="Priest M."/>
            <person name="Roberts A."/>
            <person name="Saif S."/>
            <person name="Shea T."/>
            <person name="Shenoy N."/>
            <person name="Sisk P."/>
            <person name="Stolte C."/>
            <person name="Sykes S."/>
            <person name="Wortman J."/>
            <person name="Nusbaum C."/>
            <person name="Birren B."/>
        </authorList>
    </citation>
    <scope>NUCLEOTIDE SEQUENCE [LARGE SCALE GENOMIC DNA]</scope>
    <source>
        <strain evidence="1 2">F0390</strain>
    </source>
</reference>
<comment type="caution">
    <text evidence="1">The sequence shown here is derived from an EMBL/GenBank/DDBJ whole genome shotgun (WGS) entry which is preliminary data.</text>
</comment>
<accession>G1WCT2</accession>
<proteinExistence type="predicted"/>
<keyword evidence="2" id="KW-1185">Reference proteome</keyword>